<sequence length="152" mass="16842">METVKAWMSAPAIVARDTETLPRARELLIAAGIRRLPVVNAAGDLVGIVTEGDINRVSDSPERDDQAYNLYYRVHDLPLREVMRRPVITVTPDTPLHEAAHLLLAWRISGFPVVSEGRVVGVITASDMLRRIIWETGDAESEFLKARSASVD</sequence>
<dbReference type="CDD" id="cd04584">
    <property type="entry name" value="CBS_pair_AcuB_like"/>
    <property type="match status" value="1"/>
</dbReference>
<keyword evidence="1 2" id="KW-0129">CBS domain</keyword>
<name>E1IDC7_9CHLR</name>
<organism evidence="4 5">
    <name type="scientific">Oscillochloris trichoides DG-6</name>
    <dbReference type="NCBI Taxonomy" id="765420"/>
    <lineage>
        <taxon>Bacteria</taxon>
        <taxon>Bacillati</taxon>
        <taxon>Chloroflexota</taxon>
        <taxon>Chloroflexia</taxon>
        <taxon>Chloroflexales</taxon>
        <taxon>Chloroflexineae</taxon>
        <taxon>Oscillochloridaceae</taxon>
        <taxon>Oscillochloris</taxon>
    </lineage>
</organism>
<dbReference type="InterPro" id="IPR046342">
    <property type="entry name" value="CBS_dom_sf"/>
</dbReference>
<protein>
    <submittedName>
        <fullName evidence="4">CBS domain-containing protein</fullName>
    </submittedName>
</protein>
<evidence type="ECO:0000313" key="4">
    <source>
        <dbReference type="EMBL" id="EFO80804.1"/>
    </source>
</evidence>
<dbReference type="InterPro" id="IPR000644">
    <property type="entry name" value="CBS_dom"/>
</dbReference>
<keyword evidence="5" id="KW-1185">Reference proteome</keyword>
<dbReference type="Proteomes" id="UP000054010">
    <property type="component" value="Unassembled WGS sequence"/>
</dbReference>
<gene>
    <name evidence="4" type="ORF">OSCT_1328</name>
</gene>
<dbReference type="SMART" id="SM00116">
    <property type="entry name" value="CBS"/>
    <property type="match status" value="2"/>
</dbReference>
<proteinExistence type="predicted"/>
<comment type="caution">
    <text evidence="4">The sequence shown here is derived from an EMBL/GenBank/DDBJ whole genome shotgun (WGS) entry which is preliminary data.</text>
</comment>
<reference evidence="4 5" key="1">
    <citation type="journal article" date="2011" name="J. Bacteriol.">
        <title>Draft genome sequence of the anoxygenic filamentous phototrophic bacterium Oscillochloris trichoides subsp. DG-6.</title>
        <authorList>
            <person name="Kuznetsov B.B."/>
            <person name="Ivanovsky R.N."/>
            <person name="Keppen O.I."/>
            <person name="Sukhacheva M.V."/>
            <person name="Bumazhkin B.K."/>
            <person name="Patutina E.O."/>
            <person name="Beletsky A.V."/>
            <person name="Mardanov A.V."/>
            <person name="Baslerov R.V."/>
            <person name="Panteleeva A.N."/>
            <person name="Kolganova T.V."/>
            <person name="Ravin N.V."/>
            <person name="Skryabin K.G."/>
        </authorList>
    </citation>
    <scope>NUCLEOTIDE SEQUENCE [LARGE SCALE GENOMIC DNA]</scope>
    <source>
        <strain evidence="4 5">DG-6</strain>
    </source>
</reference>
<feature type="domain" description="CBS" evidence="3">
    <location>
        <begin position="83"/>
        <end position="140"/>
    </location>
</feature>
<dbReference type="Pfam" id="PF00571">
    <property type="entry name" value="CBS"/>
    <property type="match status" value="2"/>
</dbReference>
<dbReference type="PANTHER" id="PTHR43080">
    <property type="entry name" value="CBS DOMAIN-CONTAINING PROTEIN CBSX3, MITOCHONDRIAL"/>
    <property type="match status" value="1"/>
</dbReference>
<dbReference type="PROSITE" id="PS51371">
    <property type="entry name" value="CBS"/>
    <property type="match status" value="2"/>
</dbReference>
<evidence type="ECO:0000259" key="3">
    <source>
        <dbReference type="PROSITE" id="PS51371"/>
    </source>
</evidence>
<evidence type="ECO:0000256" key="1">
    <source>
        <dbReference type="ARBA" id="ARBA00023122"/>
    </source>
</evidence>
<feature type="domain" description="CBS" evidence="3">
    <location>
        <begin position="8"/>
        <end position="66"/>
    </location>
</feature>
<accession>E1IDC7</accession>
<evidence type="ECO:0000313" key="5">
    <source>
        <dbReference type="Proteomes" id="UP000054010"/>
    </source>
</evidence>
<dbReference type="InterPro" id="IPR051257">
    <property type="entry name" value="Diverse_CBS-Domain"/>
</dbReference>
<dbReference type="SUPFAM" id="SSF54631">
    <property type="entry name" value="CBS-domain pair"/>
    <property type="match status" value="1"/>
</dbReference>
<evidence type="ECO:0000256" key="2">
    <source>
        <dbReference type="PROSITE-ProRule" id="PRU00703"/>
    </source>
</evidence>
<dbReference type="eggNOG" id="COG0517">
    <property type="taxonomic scope" value="Bacteria"/>
</dbReference>
<dbReference type="AlphaFoldDB" id="E1IDC7"/>
<dbReference type="HOGENOM" id="CLU_040681_9_1_0"/>
<dbReference type="Gene3D" id="3.10.580.10">
    <property type="entry name" value="CBS-domain"/>
    <property type="match status" value="1"/>
</dbReference>
<dbReference type="EMBL" id="ADVR01000040">
    <property type="protein sequence ID" value="EFO80804.1"/>
    <property type="molecule type" value="Genomic_DNA"/>
</dbReference>
<dbReference type="STRING" id="765420.OSCT_1328"/>
<dbReference type="PANTHER" id="PTHR43080:SF2">
    <property type="entry name" value="CBS DOMAIN-CONTAINING PROTEIN"/>
    <property type="match status" value="1"/>
</dbReference>